<dbReference type="SUPFAM" id="SSF47823">
    <property type="entry name" value="lambda integrase-like, N-terminal domain"/>
    <property type="match status" value="1"/>
</dbReference>
<keyword evidence="3" id="KW-0233">DNA recombination</keyword>
<dbReference type="Pfam" id="PF00589">
    <property type="entry name" value="Phage_integrase"/>
    <property type="match status" value="1"/>
</dbReference>
<dbReference type="Gene3D" id="1.10.443.10">
    <property type="entry name" value="Intergrase catalytic core"/>
    <property type="match status" value="1"/>
</dbReference>
<reference evidence="7 8" key="2">
    <citation type="submission" date="2019-08" db="EMBL/GenBank/DDBJ databases">
        <title>Jejuicoccus antrihumi gen. nov., sp. nov., a new member of the family Dermacoccaceae isolated from a cave.</title>
        <authorList>
            <person name="Schumann P."/>
            <person name="Kim I.S."/>
        </authorList>
    </citation>
    <scope>NUCLEOTIDE SEQUENCE [LARGE SCALE GENOMIC DNA]</scope>
    <source>
        <strain evidence="7 8">C5-26</strain>
    </source>
</reference>
<dbReference type="InterPro" id="IPR011010">
    <property type="entry name" value="DNA_brk_join_enz"/>
</dbReference>
<evidence type="ECO:0000313" key="8">
    <source>
        <dbReference type="Proteomes" id="UP000320244"/>
    </source>
</evidence>
<dbReference type="Pfam" id="PF02899">
    <property type="entry name" value="Phage_int_SAM_1"/>
    <property type="match status" value="1"/>
</dbReference>
<keyword evidence="8" id="KW-1185">Reference proteome</keyword>
<proteinExistence type="predicted"/>
<evidence type="ECO:0000256" key="4">
    <source>
        <dbReference type="PROSITE-ProRule" id="PRU01248"/>
    </source>
</evidence>
<dbReference type="Proteomes" id="UP000320244">
    <property type="component" value="Unassembled WGS sequence"/>
</dbReference>
<dbReference type="InterPro" id="IPR002104">
    <property type="entry name" value="Integrase_catalytic"/>
</dbReference>
<dbReference type="PROSITE" id="PS51900">
    <property type="entry name" value="CB"/>
    <property type="match status" value="1"/>
</dbReference>
<evidence type="ECO:0000259" key="6">
    <source>
        <dbReference type="PROSITE" id="PS51900"/>
    </source>
</evidence>
<dbReference type="CDD" id="cd00397">
    <property type="entry name" value="DNA_BRE_C"/>
    <property type="match status" value="1"/>
</dbReference>
<dbReference type="InterPro" id="IPR044068">
    <property type="entry name" value="CB"/>
</dbReference>
<dbReference type="EMBL" id="VCQV01000059">
    <property type="protein sequence ID" value="TWP32736.1"/>
    <property type="molecule type" value="Genomic_DNA"/>
</dbReference>
<evidence type="ECO:0000256" key="3">
    <source>
        <dbReference type="ARBA" id="ARBA00023172"/>
    </source>
</evidence>
<protein>
    <submittedName>
        <fullName evidence="7">Site-specific integrase</fullName>
    </submittedName>
</protein>
<name>A0A563DRB6_9MICO</name>
<feature type="domain" description="Tyr recombinase" evidence="5">
    <location>
        <begin position="126"/>
        <end position="301"/>
    </location>
</feature>
<dbReference type="AlphaFoldDB" id="A0A563DRB6"/>
<evidence type="ECO:0000256" key="2">
    <source>
        <dbReference type="ARBA" id="ARBA00023125"/>
    </source>
</evidence>
<evidence type="ECO:0000259" key="5">
    <source>
        <dbReference type="PROSITE" id="PS51898"/>
    </source>
</evidence>
<keyword evidence="2 4" id="KW-0238">DNA-binding</keyword>
<evidence type="ECO:0000313" key="7">
    <source>
        <dbReference type="EMBL" id="TWP32736.1"/>
    </source>
</evidence>
<gene>
    <name evidence="7" type="ORF">FGL98_23365</name>
</gene>
<dbReference type="GO" id="GO:0006310">
    <property type="term" value="P:DNA recombination"/>
    <property type="evidence" value="ECO:0007669"/>
    <property type="project" value="UniProtKB-KW"/>
</dbReference>
<dbReference type="InterPro" id="IPR013762">
    <property type="entry name" value="Integrase-like_cat_sf"/>
</dbReference>
<dbReference type="InterPro" id="IPR004107">
    <property type="entry name" value="Integrase_SAM-like_N"/>
</dbReference>
<dbReference type="SUPFAM" id="SSF56349">
    <property type="entry name" value="DNA breaking-rejoining enzymes"/>
    <property type="match status" value="1"/>
</dbReference>
<reference evidence="7 8" key="1">
    <citation type="submission" date="2019-05" db="EMBL/GenBank/DDBJ databases">
        <authorList>
            <person name="Lee S.D."/>
        </authorList>
    </citation>
    <scope>NUCLEOTIDE SEQUENCE [LARGE SCALE GENOMIC DNA]</scope>
    <source>
        <strain evidence="7 8">C5-26</strain>
    </source>
</reference>
<sequence length="320" mass="35461">MGRECRVGPVAPVMVVSMSIVTTMSFDQLLDQYVADLIGRGRRSTTVRGYRTDLRRLGQSLKGRRPTADALTRYLASLEELTPATRARHIAALPSFLRWYDARTPGQVGLLRLADDVPAYGGDGGAAGDPHRECDADAARRCIPRQADRDQLYFGLIRHLGLRPAEALNLRMEDLDQAARHLDVPGWGGVRRQVYVDDLDVHLRLLNWREAQSARPGALFAGKDPQRPVSYQAMAKRWGRYVRESGVVSHVSDLRRSHLAELTAGGVPVWVIGQRLGLRNVRTTSGHFLAQDSDEVLDAWRAARSAAEATQPPTQRKSGS</sequence>
<comment type="caution">
    <text evidence="7">The sequence shown here is derived from an EMBL/GenBank/DDBJ whole genome shotgun (WGS) entry which is preliminary data.</text>
</comment>
<dbReference type="InterPro" id="IPR010998">
    <property type="entry name" value="Integrase_recombinase_N"/>
</dbReference>
<keyword evidence="1" id="KW-0229">DNA integration</keyword>
<dbReference type="Gene3D" id="1.10.150.130">
    <property type="match status" value="1"/>
</dbReference>
<dbReference type="GO" id="GO:0003677">
    <property type="term" value="F:DNA binding"/>
    <property type="evidence" value="ECO:0007669"/>
    <property type="project" value="UniProtKB-UniRule"/>
</dbReference>
<dbReference type="OrthoDB" id="3773913at2"/>
<dbReference type="PROSITE" id="PS51898">
    <property type="entry name" value="TYR_RECOMBINASE"/>
    <property type="match status" value="1"/>
</dbReference>
<organism evidence="7 8">
    <name type="scientific">Leekyejoonella antrihumi</name>
    <dbReference type="NCBI Taxonomy" id="1660198"/>
    <lineage>
        <taxon>Bacteria</taxon>
        <taxon>Bacillati</taxon>
        <taxon>Actinomycetota</taxon>
        <taxon>Actinomycetes</taxon>
        <taxon>Micrococcales</taxon>
        <taxon>Dermacoccaceae</taxon>
        <taxon>Leekyejoonella</taxon>
    </lineage>
</organism>
<dbReference type="GO" id="GO:0015074">
    <property type="term" value="P:DNA integration"/>
    <property type="evidence" value="ECO:0007669"/>
    <property type="project" value="UniProtKB-KW"/>
</dbReference>
<evidence type="ECO:0000256" key="1">
    <source>
        <dbReference type="ARBA" id="ARBA00022908"/>
    </source>
</evidence>
<feature type="domain" description="Core-binding (CB)" evidence="6">
    <location>
        <begin position="24"/>
        <end position="101"/>
    </location>
</feature>
<accession>A0A563DRB6</accession>